<evidence type="ECO:0000256" key="1">
    <source>
        <dbReference type="SAM" id="Phobius"/>
    </source>
</evidence>
<gene>
    <name evidence="2" type="ORF">Agabi119p4_11615</name>
</gene>
<sequence>MSFNFARIILYSFLFMFSVALMGLTAYRIRYTKSKSGPDVLTTRTHFYNPIVAELLTVAILGTLWSLYMIPALLWKIGRGPLGTYLFELYSLGILSIMSLIGAAIFTHDFENLGWCRDYKVCRILEAIKAFSWIFWIWTVILMSAALANMWRNGHSFTGPLHGLRDTEGSYPQARTGAAHQEFRTVPGARAGTARAAPVNEGLAAVPGARTMPVHEEFTAVPGQGTAEASRV</sequence>
<dbReference type="EMBL" id="JABXXO010000016">
    <property type="protein sequence ID" value="KAF7759920.1"/>
    <property type="molecule type" value="Genomic_DNA"/>
</dbReference>
<organism evidence="2 3">
    <name type="scientific">Agaricus bisporus var. burnettii</name>
    <dbReference type="NCBI Taxonomy" id="192524"/>
    <lineage>
        <taxon>Eukaryota</taxon>
        <taxon>Fungi</taxon>
        <taxon>Dikarya</taxon>
        <taxon>Basidiomycota</taxon>
        <taxon>Agaricomycotina</taxon>
        <taxon>Agaricomycetes</taxon>
        <taxon>Agaricomycetidae</taxon>
        <taxon>Agaricales</taxon>
        <taxon>Agaricineae</taxon>
        <taxon>Agaricaceae</taxon>
        <taxon>Agaricus</taxon>
    </lineage>
</organism>
<feature type="transmembrane region" description="Helical" evidence="1">
    <location>
        <begin position="6"/>
        <end position="27"/>
    </location>
</feature>
<dbReference type="Proteomes" id="UP000629468">
    <property type="component" value="Unassembled WGS sequence"/>
</dbReference>
<accession>A0A8H7C0R0</accession>
<keyword evidence="1" id="KW-0472">Membrane</keyword>
<proteinExistence type="predicted"/>
<keyword evidence="1" id="KW-0812">Transmembrane</keyword>
<comment type="caution">
    <text evidence="2">The sequence shown here is derived from an EMBL/GenBank/DDBJ whole genome shotgun (WGS) entry which is preliminary data.</text>
</comment>
<keyword evidence="1" id="KW-1133">Transmembrane helix</keyword>
<reference evidence="2 3" key="1">
    <citation type="journal article" name="Sci. Rep.">
        <title>Telomere-to-telomere assembled and centromere annotated genomes of the two main subspecies of the button mushroom Agaricus bisporus reveal especially polymorphic chromosome ends.</title>
        <authorList>
            <person name="Sonnenberg A.S.M."/>
            <person name="Sedaghat-Telgerd N."/>
            <person name="Lavrijssen B."/>
            <person name="Ohm R.A."/>
            <person name="Hendrickx P.M."/>
            <person name="Scholtmeijer K."/>
            <person name="Baars J.J.P."/>
            <person name="van Peer A."/>
        </authorList>
    </citation>
    <scope>NUCLEOTIDE SEQUENCE [LARGE SCALE GENOMIC DNA]</scope>
    <source>
        <strain evidence="2 3">H119_p4</strain>
    </source>
</reference>
<feature type="transmembrane region" description="Helical" evidence="1">
    <location>
        <begin position="47"/>
        <end position="70"/>
    </location>
</feature>
<feature type="transmembrane region" description="Helical" evidence="1">
    <location>
        <begin position="90"/>
        <end position="110"/>
    </location>
</feature>
<evidence type="ECO:0000313" key="2">
    <source>
        <dbReference type="EMBL" id="KAF7759920.1"/>
    </source>
</evidence>
<protein>
    <submittedName>
        <fullName evidence="2">Uncharacterized protein</fullName>
    </submittedName>
</protein>
<dbReference type="AlphaFoldDB" id="A0A8H7C0R0"/>
<evidence type="ECO:0000313" key="3">
    <source>
        <dbReference type="Proteomes" id="UP000629468"/>
    </source>
</evidence>
<feature type="transmembrane region" description="Helical" evidence="1">
    <location>
        <begin position="130"/>
        <end position="151"/>
    </location>
</feature>
<name>A0A8H7C0R0_AGABI</name>